<dbReference type="EMBL" id="FN649760">
    <property type="protein sequence ID" value="CBJ31664.1"/>
    <property type="molecule type" value="Genomic_DNA"/>
</dbReference>
<keyword evidence="2" id="KW-1185">Reference proteome</keyword>
<proteinExistence type="predicted"/>
<protein>
    <submittedName>
        <fullName evidence="1">Uncharacterized protein</fullName>
    </submittedName>
</protein>
<dbReference type="Proteomes" id="UP000002630">
    <property type="component" value="Unassembled WGS sequence"/>
</dbReference>
<dbReference type="InParanoid" id="D7FUK8"/>
<accession>D7FUK8</accession>
<organism evidence="1 2">
    <name type="scientific">Ectocarpus siliculosus</name>
    <name type="common">Brown alga</name>
    <name type="synonym">Conferva siliculosa</name>
    <dbReference type="NCBI Taxonomy" id="2880"/>
    <lineage>
        <taxon>Eukaryota</taxon>
        <taxon>Sar</taxon>
        <taxon>Stramenopiles</taxon>
        <taxon>Ochrophyta</taxon>
        <taxon>PX clade</taxon>
        <taxon>Phaeophyceae</taxon>
        <taxon>Ectocarpales</taxon>
        <taxon>Ectocarpaceae</taxon>
        <taxon>Ectocarpus</taxon>
    </lineage>
</organism>
<dbReference type="AlphaFoldDB" id="D7FUK8"/>
<evidence type="ECO:0000313" key="1">
    <source>
        <dbReference type="EMBL" id="CBJ31664.1"/>
    </source>
</evidence>
<dbReference type="OrthoDB" id="10269180at2759"/>
<name>D7FUK8_ECTSI</name>
<evidence type="ECO:0000313" key="2">
    <source>
        <dbReference type="Proteomes" id="UP000002630"/>
    </source>
</evidence>
<gene>
    <name evidence="1" type="ORF">Esi_0272_0037</name>
</gene>
<sequence length="105" mass="11763">MKKLMPTIKEVKCIMNPLDGGHSTAAKDVLRRLQSNVLTSASPDTKIVGVYKYEACWPMVQATYADGTVRKWWAHVLPAQTLMSEVFMYAQMAYNNPDNPANKGK</sequence>
<reference evidence="1 2" key="1">
    <citation type="journal article" date="2010" name="Nature">
        <title>The Ectocarpus genome and the independent evolution of multicellularity in brown algae.</title>
        <authorList>
            <person name="Cock J.M."/>
            <person name="Sterck L."/>
            <person name="Rouze P."/>
            <person name="Scornet D."/>
            <person name="Allen A.E."/>
            <person name="Amoutzias G."/>
            <person name="Anthouard V."/>
            <person name="Artiguenave F."/>
            <person name="Aury J.M."/>
            <person name="Badger J.H."/>
            <person name="Beszteri B."/>
            <person name="Billiau K."/>
            <person name="Bonnet E."/>
            <person name="Bothwell J.H."/>
            <person name="Bowler C."/>
            <person name="Boyen C."/>
            <person name="Brownlee C."/>
            <person name="Carrano C.J."/>
            <person name="Charrier B."/>
            <person name="Cho G.Y."/>
            <person name="Coelho S.M."/>
            <person name="Collen J."/>
            <person name="Corre E."/>
            <person name="Da Silva C."/>
            <person name="Delage L."/>
            <person name="Delaroque N."/>
            <person name="Dittami S.M."/>
            <person name="Doulbeau S."/>
            <person name="Elias M."/>
            <person name="Farnham G."/>
            <person name="Gachon C.M."/>
            <person name="Gschloessl B."/>
            <person name="Heesch S."/>
            <person name="Jabbari K."/>
            <person name="Jubin C."/>
            <person name="Kawai H."/>
            <person name="Kimura K."/>
            <person name="Kloareg B."/>
            <person name="Kupper F.C."/>
            <person name="Lang D."/>
            <person name="Le Bail A."/>
            <person name="Leblanc C."/>
            <person name="Lerouge P."/>
            <person name="Lohr M."/>
            <person name="Lopez P.J."/>
            <person name="Martens C."/>
            <person name="Maumus F."/>
            <person name="Michel G."/>
            <person name="Miranda-Saavedra D."/>
            <person name="Morales J."/>
            <person name="Moreau H."/>
            <person name="Motomura T."/>
            <person name="Nagasato C."/>
            <person name="Napoli C.A."/>
            <person name="Nelson D.R."/>
            <person name="Nyvall-Collen P."/>
            <person name="Peters A.F."/>
            <person name="Pommier C."/>
            <person name="Potin P."/>
            <person name="Poulain J."/>
            <person name="Quesneville H."/>
            <person name="Read B."/>
            <person name="Rensing S.A."/>
            <person name="Ritter A."/>
            <person name="Rousvoal S."/>
            <person name="Samanta M."/>
            <person name="Samson G."/>
            <person name="Schroeder D.C."/>
            <person name="Segurens B."/>
            <person name="Strittmatter M."/>
            <person name="Tonon T."/>
            <person name="Tregear J.W."/>
            <person name="Valentin K."/>
            <person name="von Dassow P."/>
            <person name="Yamagishi T."/>
            <person name="Van de Peer Y."/>
            <person name="Wincker P."/>
        </authorList>
    </citation>
    <scope>NUCLEOTIDE SEQUENCE [LARGE SCALE GENOMIC DNA]</scope>
    <source>
        <strain evidence="2">Ec32 / CCAP1310/4</strain>
    </source>
</reference>